<dbReference type="InterPro" id="IPR024787">
    <property type="entry name" value="EcsC"/>
</dbReference>
<evidence type="ECO:0000313" key="2">
    <source>
        <dbReference type="Proteomes" id="UP001341444"/>
    </source>
</evidence>
<name>A0ABU6MCQ8_9BACI</name>
<dbReference type="RefSeq" id="WP_066265776.1">
    <property type="nucleotide sequence ID" value="NZ_JARMAB010000006.1"/>
</dbReference>
<evidence type="ECO:0000313" key="1">
    <source>
        <dbReference type="EMBL" id="MED1202441.1"/>
    </source>
</evidence>
<proteinExistence type="predicted"/>
<dbReference type="PANTHER" id="PTHR41260">
    <property type="entry name" value="PROTEIN ECSC"/>
    <property type="match status" value="1"/>
</dbReference>
<dbReference type="PANTHER" id="PTHR41260:SF1">
    <property type="entry name" value="PROTEIN ECSC"/>
    <property type="match status" value="1"/>
</dbReference>
<dbReference type="Pfam" id="PF12787">
    <property type="entry name" value="EcsC"/>
    <property type="match status" value="1"/>
</dbReference>
<accession>A0ABU6MCQ8</accession>
<gene>
    <name evidence="1" type="ORF">P4T90_04960</name>
</gene>
<organism evidence="1 2">
    <name type="scientific">Heyndrickxia acidicola</name>
    <dbReference type="NCBI Taxonomy" id="209389"/>
    <lineage>
        <taxon>Bacteria</taxon>
        <taxon>Bacillati</taxon>
        <taxon>Bacillota</taxon>
        <taxon>Bacilli</taxon>
        <taxon>Bacillales</taxon>
        <taxon>Bacillaceae</taxon>
        <taxon>Heyndrickxia</taxon>
    </lineage>
</organism>
<dbReference type="Proteomes" id="UP001341444">
    <property type="component" value="Unassembled WGS sequence"/>
</dbReference>
<keyword evidence="2" id="KW-1185">Reference proteome</keyword>
<dbReference type="EMBL" id="JARMAB010000006">
    <property type="protein sequence ID" value="MED1202441.1"/>
    <property type="molecule type" value="Genomic_DNA"/>
</dbReference>
<protein>
    <submittedName>
        <fullName evidence="1">EcsC family protein</fullName>
    </submittedName>
</protein>
<comment type="caution">
    <text evidence="1">The sequence shown here is derived from an EMBL/GenBank/DDBJ whole genome shotgun (WGS) entry which is preliminary data.</text>
</comment>
<reference evidence="1 2" key="1">
    <citation type="submission" date="2023-03" db="EMBL/GenBank/DDBJ databases">
        <title>Bacillus Genome Sequencing.</title>
        <authorList>
            <person name="Dunlap C."/>
        </authorList>
    </citation>
    <scope>NUCLEOTIDE SEQUENCE [LARGE SCALE GENOMIC DNA]</scope>
    <source>
        <strain evidence="1 2">B-23453</strain>
    </source>
</reference>
<sequence>MEYEKLVRGDVELWKRKLMKRSSLLNRTAKKAQTKMNGLIPEKANSVITESIKKMVQGALFGSEYLTKTKAVRAATLEELDKEVKEKLNFYKKAAAVEGAGTGGAGILLGLADFPLLLSIKMKYLFEVAALYGYDTKQYEERLFILYVFQLAFSSDQTRMETMDKIDHWETYKEDAEEIDWRVFQQEYRDYLDLVKLLQLVPGIGAIVGAYANYNLMDQLGETALNAYRLRWFNERENGQKQEKQSGL</sequence>